<name>A0A1C2E6Y2_9HYPH</name>
<evidence type="ECO:0000256" key="1">
    <source>
        <dbReference type="SAM" id="MobiDB-lite"/>
    </source>
</evidence>
<keyword evidence="3" id="KW-1185">Reference proteome</keyword>
<comment type="caution">
    <text evidence="2">The sequence shown here is derived from an EMBL/GenBank/DDBJ whole genome shotgun (WGS) entry which is preliminary data.</text>
</comment>
<protein>
    <submittedName>
        <fullName evidence="2">Uncharacterized protein</fullName>
    </submittedName>
</protein>
<gene>
    <name evidence="2" type="ORF">QV13_04700</name>
</gene>
<evidence type="ECO:0000313" key="3">
    <source>
        <dbReference type="Proteomes" id="UP000094412"/>
    </source>
</evidence>
<reference evidence="2 3" key="1">
    <citation type="submission" date="2016-08" db="EMBL/GenBank/DDBJ databases">
        <title>Whole genome sequence of Mesorhizobium sp. strain UASWS1009 isolated from industrial sewage.</title>
        <authorList>
            <person name="Crovadore J."/>
            <person name="Calmin G."/>
            <person name="Chablais R."/>
            <person name="Cochard B."/>
            <person name="Lefort F."/>
        </authorList>
    </citation>
    <scope>NUCLEOTIDE SEQUENCE [LARGE SCALE GENOMIC DNA]</scope>
    <source>
        <strain evidence="2 3">UASWS1009</strain>
    </source>
</reference>
<accession>A0A1C2E6Y2</accession>
<dbReference type="STRING" id="1566387.QV13_04700"/>
<proteinExistence type="predicted"/>
<evidence type="ECO:0000313" key="2">
    <source>
        <dbReference type="EMBL" id="OCX22770.1"/>
    </source>
</evidence>
<dbReference type="AlphaFoldDB" id="A0A1C2E6Y2"/>
<dbReference type="Proteomes" id="UP000094412">
    <property type="component" value="Unassembled WGS sequence"/>
</dbReference>
<sequence length="121" mass="13110">MSTDEKRALLASWASDVHAVPGLPSMRQLEDGSLVDVDEILAALKALDASDDADAFVTQPAGLWRKPPSRRSRPTFRNWTRILHRRRRDDDDDPPPCTAYAAIPPKTGGGGALAYADSALA</sequence>
<dbReference type="EMBL" id="MDEO01000026">
    <property type="protein sequence ID" value="OCX22770.1"/>
    <property type="molecule type" value="Genomic_DNA"/>
</dbReference>
<feature type="region of interest" description="Disordered" evidence="1">
    <location>
        <begin position="84"/>
        <end position="110"/>
    </location>
</feature>
<organism evidence="2 3">
    <name type="scientific">Mesorhizobium hungaricum</name>
    <dbReference type="NCBI Taxonomy" id="1566387"/>
    <lineage>
        <taxon>Bacteria</taxon>
        <taxon>Pseudomonadati</taxon>
        <taxon>Pseudomonadota</taxon>
        <taxon>Alphaproteobacteria</taxon>
        <taxon>Hyphomicrobiales</taxon>
        <taxon>Phyllobacteriaceae</taxon>
        <taxon>Mesorhizobium</taxon>
    </lineage>
</organism>